<evidence type="ECO:0000313" key="2">
    <source>
        <dbReference type="Proteomes" id="UP000011223"/>
    </source>
</evidence>
<evidence type="ECO:0000313" key="1">
    <source>
        <dbReference type="EMBL" id="EOD77614.1"/>
    </source>
</evidence>
<dbReference type="AlphaFoldDB" id="R1GNE2"/>
<reference evidence="1 2" key="1">
    <citation type="journal article" date="2014" name="PLoS ONE">
        <title>Grimontia indica AK16(T), sp. nov., Isolated from a Seawater Sample Reports the Presence of Pathogenic Genes Similar to Vibrio Genus.</title>
        <authorList>
            <person name="Singh A."/>
            <person name="Vaidya B."/>
            <person name="Khatri I."/>
            <person name="Srinivas T.N."/>
            <person name="Subramanian S."/>
            <person name="Korpole S."/>
            <person name="Pinnaka A.K."/>
        </authorList>
    </citation>
    <scope>NUCLEOTIDE SEQUENCE [LARGE SCALE GENOMIC DNA]</scope>
    <source>
        <strain evidence="1 2">AK16</strain>
    </source>
</reference>
<dbReference type="Proteomes" id="UP000011223">
    <property type="component" value="Unassembled WGS sequence"/>
</dbReference>
<name>R1GNE2_9GAMM</name>
<organism evidence="1 2">
    <name type="scientific">Grimontia indica</name>
    <dbReference type="NCBI Taxonomy" id="1056512"/>
    <lineage>
        <taxon>Bacteria</taxon>
        <taxon>Pseudomonadati</taxon>
        <taxon>Pseudomonadota</taxon>
        <taxon>Gammaproteobacteria</taxon>
        <taxon>Vibrionales</taxon>
        <taxon>Vibrionaceae</taxon>
        <taxon>Grimontia</taxon>
    </lineage>
</organism>
<comment type="caution">
    <text evidence="1">The sequence shown here is derived from an EMBL/GenBank/DDBJ whole genome shotgun (WGS) entry which is preliminary data.</text>
</comment>
<proteinExistence type="predicted"/>
<gene>
    <name evidence="1" type="ORF">D515_03616</name>
</gene>
<protein>
    <submittedName>
        <fullName evidence="1">Uncharacterized protein</fullName>
    </submittedName>
</protein>
<dbReference type="EMBL" id="ANFM02000046">
    <property type="protein sequence ID" value="EOD77614.1"/>
    <property type="molecule type" value="Genomic_DNA"/>
</dbReference>
<accession>R1GNE2</accession>
<sequence>MGIGVYVTVGRQFESGDTEVTLRLAELPALLIGLRFIEPVLCR</sequence>
<keyword evidence="2" id="KW-1185">Reference proteome</keyword>